<evidence type="ECO:0000256" key="5">
    <source>
        <dbReference type="SAM" id="Phobius"/>
    </source>
</evidence>
<proteinExistence type="predicted"/>
<keyword evidence="5" id="KW-1133">Transmembrane helix</keyword>
<dbReference type="InterPro" id="IPR050395">
    <property type="entry name" value="4Fe4S_Ferredoxin_RnfB"/>
</dbReference>
<organism evidence="7 8">
    <name type="scientific">Peptoniphilus harei</name>
    <dbReference type="NCBI Taxonomy" id="54005"/>
    <lineage>
        <taxon>Bacteria</taxon>
        <taxon>Bacillati</taxon>
        <taxon>Bacillota</taxon>
        <taxon>Tissierellia</taxon>
        <taxon>Tissierellales</taxon>
        <taxon>Peptoniphilaceae</taxon>
        <taxon>Peptoniphilus</taxon>
    </lineage>
</organism>
<keyword evidence="4" id="KW-0411">Iron-sulfur</keyword>
<dbReference type="Proteomes" id="UP000250070">
    <property type="component" value="Unassembled WGS sequence"/>
</dbReference>
<keyword evidence="2" id="KW-0479">Metal-binding</keyword>
<feature type="domain" description="4Fe-4S" evidence="6">
    <location>
        <begin position="34"/>
        <end position="97"/>
    </location>
</feature>
<dbReference type="EMBL" id="UATM01000029">
    <property type="protein sequence ID" value="SPY43666.1"/>
    <property type="molecule type" value="Genomic_DNA"/>
</dbReference>
<dbReference type="Pfam" id="PF04060">
    <property type="entry name" value="FeS"/>
    <property type="match status" value="1"/>
</dbReference>
<dbReference type="PANTHER" id="PTHR43560">
    <property type="entry name" value="ION-TRANSLOCATING OXIDOREDUCTASE COMPLEX SUBUNIT B"/>
    <property type="match status" value="1"/>
</dbReference>
<keyword evidence="5" id="KW-0472">Membrane</keyword>
<evidence type="ECO:0000256" key="1">
    <source>
        <dbReference type="ARBA" id="ARBA00022485"/>
    </source>
</evidence>
<dbReference type="Gene3D" id="1.10.15.40">
    <property type="entry name" value="Electron transport complex subunit B, putative Fe-S cluster"/>
    <property type="match status" value="1"/>
</dbReference>
<accession>A0A2X1XLK7</accession>
<keyword evidence="1" id="KW-0004">4Fe-4S</keyword>
<evidence type="ECO:0000256" key="2">
    <source>
        <dbReference type="ARBA" id="ARBA00022723"/>
    </source>
</evidence>
<feature type="transmembrane region" description="Helical" evidence="5">
    <location>
        <begin position="6"/>
        <end position="27"/>
    </location>
</feature>
<dbReference type="GO" id="GO:0051539">
    <property type="term" value="F:4 iron, 4 sulfur cluster binding"/>
    <property type="evidence" value="ECO:0007669"/>
    <property type="project" value="UniProtKB-KW"/>
</dbReference>
<dbReference type="GO" id="GO:0046872">
    <property type="term" value="F:metal ion binding"/>
    <property type="evidence" value="ECO:0007669"/>
    <property type="project" value="UniProtKB-KW"/>
</dbReference>
<dbReference type="InterPro" id="IPR007202">
    <property type="entry name" value="4Fe-4S_dom"/>
</dbReference>
<dbReference type="PANTHER" id="PTHR43560:SF1">
    <property type="entry name" value="ION-TRANSLOCATING OXIDOREDUCTASE COMPLEX SUBUNIT B"/>
    <property type="match status" value="1"/>
</dbReference>
<sequence length="114" mass="12132">MEISAILTPMVFLGIAGAFFGIILSIASKVFYVEVDPKVAEVRDALPGANCGACGFPGCDGLAEAIANGTSQLMVVIWWCRNCEKVSQVMGVNAENVDRNVAVVHCQVTVTRQK</sequence>
<keyword evidence="3" id="KW-0408">Iron</keyword>
<evidence type="ECO:0000313" key="8">
    <source>
        <dbReference type="Proteomes" id="UP000250070"/>
    </source>
</evidence>
<dbReference type="PROSITE" id="PS51656">
    <property type="entry name" value="4FE4S"/>
    <property type="match status" value="1"/>
</dbReference>
<evidence type="ECO:0000256" key="3">
    <source>
        <dbReference type="ARBA" id="ARBA00023004"/>
    </source>
</evidence>
<protein>
    <submittedName>
        <fullName evidence="7">Nitrogen fixation protein rnfB</fullName>
    </submittedName>
</protein>
<keyword evidence="5" id="KW-0812">Transmembrane</keyword>
<evidence type="ECO:0000259" key="6">
    <source>
        <dbReference type="PROSITE" id="PS51656"/>
    </source>
</evidence>
<dbReference type="RefSeq" id="WP_409371945.1">
    <property type="nucleotide sequence ID" value="NZ_UATM01000029.1"/>
</dbReference>
<evidence type="ECO:0000313" key="7">
    <source>
        <dbReference type="EMBL" id="SPY43666.1"/>
    </source>
</evidence>
<dbReference type="AlphaFoldDB" id="A0A2X1XLK7"/>
<gene>
    <name evidence="7" type="primary">rnfB_1</name>
    <name evidence="7" type="ORF">NCTC13076_00334</name>
</gene>
<reference evidence="7 8" key="1">
    <citation type="submission" date="2018-06" db="EMBL/GenBank/DDBJ databases">
        <authorList>
            <consortium name="Pathogen Informatics"/>
            <person name="Doyle S."/>
        </authorList>
    </citation>
    <scope>NUCLEOTIDE SEQUENCE [LARGE SCALE GENOMIC DNA]</scope>
    <source>
        <strain evidence="7 8">NCTC13076</strain>
    </source>
</reference>
<name>A0A2X1XLK7_9FIRM</name>
<evidence type="ECO:0000256" key="4">
    <source>
        <dbReference type="ARBA" id="ARBA00023014"/>
    </source>
</evidence>